<keyword evidence="2" id="KW-1185">Reference proteome</keyword>
<name>A0A4Y2A9A0_ARAVE</name>
<dbReference type="EMBL" id="BGPR01000010">
    <property type="protein sequence ID" value="GBL76382.1"/>
    <property type="molecule type" value="Genomic_DNA"/>
</dbReference>
<evidence type="ECO:0000313" key="1">
    <source>
        <dbReference type="EMBL" id="GBL76382.1"/>
    </source>
</evidence>
<dbReference type="AlphaFoldDB" id="A0A4Y2A9A0"/>
<gene>
    <name evidence="1" type="ORF">AVEN_53163_1</name>
</gene>
<dbReference type="Proteomes" id="UP000499080">
    <property type="component" value="Unassembled WGS sequence"/>
</dbReference>
<organism evidence="1 2">
    <name type="scientific">Araneus ventricosus</name>
    <name type="common">Orbweaver spider</name>
    <name type="synonym">Epeira ventricosa</name>
    <dbReference type="NCBI Taxonomy" id="182803"/>
    <lineage>
        <taxon>Eukaryota</taxon>
        <taxon>Metazoa</taxon>
        <taxon>Ecdysozoa</taxon>
        <taxon>Arthropoda</taxon>
        <taxon>Chelicerata</taxon>
        <taxon>Arachnida</taxon>
        <taxon>Araneae</taxon>
        <taxon>Araneomorphae</taxon>
        <taxon>Entelegynae</taxon>
        <taxon>Araneoidea</taxon>
        <taxon>Araneidae</taxon>
        <taxon>Araneus</taxon>
    </lineage>
</organism>
<reference evidence="1 2" key="1">
    <citation type="journal article" date="2019" name="Sci. Rep.">
        <title>Orb-weaving spider Araneus ventricosus genome elucidates the spidroin gene catalogue.</title>
        <authorList>
            <person name="Kono N."/>
            <person name="Nakamura H."/>
            <person name="Ohtoshi R."/>
            <person name="Moran D.A.P."/>
            <person name="Shinohara A."/>
            <person name="Yoshida Y."/>
            <person name="Fujiwara M."/>
            <person name="Mori M."/>
            <person name="Tomita M."/>
            <person name="Arakawa K."/>
        </authorList>
    </citation>
    <scope>NUCLEOTIDE SEQUENCE [LARGE SCALE GENOMIC DNA]</scope>
</reference>
<comment type="caution">
    <text evidence="1">The sequence shown here is derived from an EMBL/GenBank/DDBJ whole genome shotgun (WGS) entry which is preliminary data.</text>
</comment>
<sequence length="89" mass="10100">MKRTTPKLALLPLHTSSPHQGEDIWSPPYDLKCNSPIYTTYLQWHRVSHLEPSGQEAEILPLGHRGHLNIIIVYLLNEFKSTGLSVSEP</sequence>
<evidence type="ECO:0000313" key="2">
    <source>
        <dbReference type="Proteomes" id="UP000499080"/>
    </source>
</evidence>
<accession>A0A4Y2A9A0</accession>
<proteinExistence type="predicted"/>
<protein>
    <submittedName>
        <fullName evidence="1">Uncharacterized protein</fullName>
    </submittedName>
</protein>